<dbReference type="Proteomes" id="UP000515847">
    <property type="component" value="Chromosome"/>
</dbReference>
<keyword evidence="10" id="KW-1185">Reference proteome</keyword>
<evidence type="ECO:0000256" key="5">
    <source>
        <dbReference type="ARBA" id="ARBA00023172"/>
    </source>
</evidence>
<name>A0A7G6E7W9_THEFR</name>
<feature type="domain" description="Tyr recombinase" evidence="7">
    <location>
        <begin position="162"/>
        <end position="343"/>
    </location>
</feature>
<dbReference type="KEGG" id="tfr:BR63_19010"/>
<dbReference type="PANTHER" id="PTHR30349:SF64">
    <property type="entry name" value="PROPHAGE INTEGRASE INTD-RELATED"/>
    <property type="match status" value="1"/>
</dbReference>
<evidence type="ECO:0000256" key="4">
    <source>
        <dbReference type="ARBA" id="ARBA00023125"/>
    </source>
</evidence>
<sequence>MANIRKRPNGTYQAAIYVGRDANGKKIIEYITRDSWHECKAAAREREQELEAWNNGGSLKKIKVVDWIEEWIGLNEKRLSPSTVKLYKMYLRAHYAPFFGNMKLDKLAGNEILLRRFMAEKLKTVSANTTCKLMTVLNKILREALRDKNPLKYIELPKKEKYVPHVPNDAEFAQIHEAVKGTIDELFILLAAWCGLRLGEICALKPNDIFRERGVIRVDESLAVNDQYEWEYKPPKSANGVREIAVPEYLMDLLNDYIIKKGKIPDKIFDYVPGGYTHRWARIVKEKNLPDIRFHDLRHYHASWLYAQGIPDQYAAKRLGHDIQTLKGIYQHLGLDKEKILDDNIRQLLPRGKKQKENAGQNNQEAT</sequence>
<comment type="similarity">
    <text evidence="2">Belongs to the 'phage' integrase family.</text>
</comment>
<dbReference type="PROSITE" id="PS51898">
    <property type="entry name" value="TYR_RECOMBINASE"/>
    <property type="match status" value="1"/>
</dbReference>
<dbReference type="OrthoDB" id="9785687at2"/>
<dbReference type="CDD" id="cd01189">
    <property type="entry name" value="INT_ICEBs1_C_like"/>
    <property type="match status" value="1"/>
</dbReference>
<dbReference type="InterPro" id="IPR011010">
    <property type="entry name" value="DNA_brk_join_enz"/>
</dbReference>
<protein>
    <submittedName>
        <fullName evidence="9">Tyrosine-type recombinase/integrase</fullName>
    </submittedName>
</protein>
<dbReference type="InterPro" id="IPR004107">
    <property type="entry name" value="Integrase_SAM-like_N"/>
</dbReference>
<dbReference type="InterPro" id="IPR002104">
    <property type="entry name" value="Integrase_catalytic"/>
</dbReference>
<keyword evidence="3" id="KW-0229">DNA integration</keyword>
<comment type="function">
    <text evidence="1">Site-specific tyrosine recombinase, which acts by catalyzing the cutting and rejoining of the recombining DNA molecules.</text>
</comment>
<dbReference type="Gene3D" id="1.10.150.130">
    <property type="match status" value="1"/>
</dbReference>
<dbReference type="Pfam" id="PF00589">
    <property type="entry name" value="Phage_integrase"/>
    <property type="match status" value="1"/>
</dbReference>
<keyword evidence="5" id="KW-0233">DNA recombination</keyword>
<keyword evidence="4 6" id="KW-0238">DNA-binding</keyword>
<dbReference type="Pfam" id="PF14659">
    <property type="entry name" value="Phage_int_SAM_3"/>
    <property type="match status" value="1"/>
</dbReference>
<dbReference type="RefSeq" id="WP_051965511.1">
    <property type="nucleotide sequence ID" value="NZ_CP045798.1"/>
</dbReference>
<evidence type="ECO:0000259" key="8">
    <source>
        <dbReference type="PROSITE" id="PS51900"/>
    </source>
</evidence>
<dbReference type="EMBL" id="CP045798">
    <property type="protein sequence ID" value="QNB48173.1"/>
    <property type="molecule type" value="Genomic_DNA"/>
</dbReference>
<dbReference type="PROSITE" id="PS51900">
    <property type="entry name" value="CB"/>
    <property type="match status" value="1"/>
</dbReference>
<evidence type="ECO:0000256" key="2">
    <source>
        <dbReference type="ARBA" id="ARBA00008857"/>
    </source>
</evidence>
<dbReference type="GO" id="GO:0006310">
    <property type="term" value="P:DNA recombination"/>
    <property type="evidence" value="ECO:0007669"/>
    <property type="project" value="UniProtKB-KW"/>
</dbReference>
<dbReference type="PANTHER" id="PTHR30349">
    <property type="entry name" value="PHAGE INTEGRASE-RELATED"/>
    <property type="match status" value="1"/>
</dbReference>
<dbReference type="InterPro" id="IPR013762">
    <property type="entry name" value="Integrase-like_cat_sf"/>
</dbReference>
<evidence type="ECO:0000259" key="7">
    <source>
        <dbReference type="PROSITE" id="PS51898"/>
    </source>
</evidence>
<evidence type="ECO:0000256" key="1">
    <source>
        <dbReference type="ARBA" id="ARBA00003283"/>
    </source>
</evidence>
<evidence type="ECO:0000256" key="6">
    <source>
        <dbReference type="PROSITE-ProRule" id="PRU01248"/>
    </source>
</evidence>
<dbReference type="GO" id="GO:0003677">
    <property type="term" value="F:DNA binding"/>
    <property type="evidence" value="ECO:0007669"/>
    <property type="project" value="UniProtKB-UniRule"/>
</dbReference>
<dbReference type="SUPFAM" id="SSF56349">
    <property type="entry name" value="DNA breaking-rejoining enzymes"/>
    <property type="match status" value="1"/>
</dbReference>
<evidence type="ECO:0000313" key="10">
    <source>
        <dbReference type="Proteomes" id="UP000515847"/>
    </source>
</evidence>
<feature type="domain" description="Core-binding (CB)" evidence="8">
    <location>
        <begin position="62"/>
        <end position="145"/>
    </location>
</feature>
<dbReference type="GO" id="GO:0015074">
    <property type="term" value="P:DNA integration"/>
    <property type="evidence" value="ECO:0007669"/>
    <property type="project" value="UniProtKB-KW"/>
</dbReference>
<dbReference type="InterPro" id="IPR044068">
    <property type="entry name" value="CB"/>
</dbReference>
<dbReference type="InterPro" id="IPR050090">
    <property type="entry name" value="Tyrosine_recombinase_XerCD"/>
</dbReference>
<proteinExistence type="inferred from homology"/>
<evidence type="ECO:0000256" key="3">
    <source>
        <dbReference type="ARBA" id="ARBA00022908"/>
    </source>
</evidence>
<accession>A0A7G6E7W9</accession>
<dbReference type="Gene3D" id="1.10.443.10">
    <property type="entry name" value="Intergrase catalytic core"/>
    <property type="match status" value="1"/>
</dbReference>
<reference evidence="9 10" key="1">
    <citation type="journal article" date="2019" name="Front. Microbiol.">
        <title>Thermoanaerosceptrum fracticalcis gen. nov. sp. nov., a Novel Fumarate-Fermenting Microorganism From a Deep Fractured Carbonate Aquifer of the US Great Basin.</title>
        <authorList>
            <person name="Hamilton-Brehm S.D."/>
            <person name="Stewart L.E."/>
            <person name="Zavarin M."/>
            <person name="Caldwell M."/>
            <person name="Lawson P.A."/>
            <person name="Onstott T.C."/>
            <person name="Grzymski J."/>
            <person name="Neveux I."/>
            <person name="Lollar B.S."/>
            <person name="Russell C.E."/>
            <person name="Moser D.P."/>
        </authorList>
    </citation>
    <scope>NUCLEOTIDE SEQUENCE [LARGE SCALE GENOMIC DNA]</scope>
    <source>
        <strain evidence="9 10">DRI-13</strain>
    </source>
</reference>
<gene>
    <name evidence="9" type="ORF">BR63_19010</name>
</gene>
<organism evidence="9 10">
    <name type="scientific">Thermanaerosceptrum fracticalcis</name>
    <dbReference type="NCBI Taxonomy" id="1712410"/>
    <lineage>
        <taxon>Bacteria</taxon>
        <taxon>Bacillati</taxon>
        <taxon>Bacillota</taxon>
        <taxon>Clostridia</taxon>
        <taxon>Eubacteriales</taxon>
        <taxon>Peptococcaceae</taxon>
        <taxon>Thermanaerosceptrum</taxon>
    </lineage>
</organism>
<dbReference type="AlphaFoldDB" id="A0A7G6E7W9"/>
<evidence type="ECO:0000313" key="9">
    <source>
        <dbReference type="EMBL" id="QNB48173.1"/>
    </source>
</evidence>
<dbReference type="InterPro" id="IPR010998">
    <property type="entry name" value="Integrase_recombinase_N"/>
</dbReference>